<dbReference type="PROSITE" id="PS01247">
    <property type="entry name" value="IUNH"/>
    <property type="match status" value="1"/>
</dbReference>
<dbReference type="GO" id="GO:0006950">
    <property type="term" value="P:response to stress"/>
    <property type="evidence" value="ECO:0007669"/>
    <property type="project" value="UniProtKB-ARBA"/>
</dbReference>
<dbReference type="SUPFAM" id="SSF53590">
    <property type="entry name" value="Nucleoside hydrolase"/>
    <property type="match status" value="1"/>
</dbReference>
<dbReference type="SUPFAM" id="SSF100920">
    <property type="entry name" value="Heat shock protein 70kD (HSP70), peptide-binding domain"/>
    <property type="match status" value="1"/>
</dbReference>
<evidence type="ECO:0000256" key="7">
    <source>
        <dbReference type="ARBA" id="ARBA00022801"/>
    </source>
</evidence>
<keyword evidence="11" id="KW-0326">Glycosidase</keyword>
<keyword evidence="6" id="KW-0547">Nucleotide-binding</keyword>
<feature type="domain" description="ABC transporter" evidence="13">
    <location>
        <begin position="141"/>
        <end position="375"/>
    </location>
</feature>
<dbReference type="STRING" id="36087.A0A077ZH25"/>
<dbReference type="PROSITE" id="PS00329">
    <property type="entry name" value="HSP70_2"/>
    <property type="match status" value="1"/>
</dbReference>
<dbReference type="FunFam" id="3.40.50.300:FF:000020">
    <property type="entry name" value="Amino acid ABC transporter ATP-binding component"/>
    <property type="match status" value="1"/>
</dbReference>
<dbReference type="FunFam" id="3.90.245.10:FF:000001">
    <property type="entry name" value="Pyrimidine-specific ribonucleoside hydrolase RihA"/>
    <property type="match status" value="1"/>
</dbReference>
<dbReference type="OrthoDB" id="5869546at2759"/>
<dbReference type="InterPro" id="IPR013126">
    <property type="entry name" value="Hsp_70_fam"/>
</dbReference>
<dbReference type="Pfam" id="PF00528">
    <property type="entry name" value="BPD_transp_1"/>
    <property type="match status" value="1"/>
</dbReference>
<name>A0A077ZH25_TRITR</name>
<dbReference type="Pfam" id="PF00005">
    <property type="entry name" value="ABC_tran"/>
    <property type="match status" value="1"/>
</dbReference>
<dbReference type="GO" id="GO:0006206">
    <property type="term" value="P:pyrimidine nucleobase metabolic process"/>
    <property type="evidence" value="ECO:0007669"/>
    <property type="project" value="InterPro"/>
</dbReference>
<dbReference type="Gene3D" id="3.40.50.300">
    <property type="entry name" value="P-loop containing nucleotide triphosphate hydrolases"/>
    <property type="match status" value="1"/>
</dbReference>
<dbReference type="GO" id="GO:0015949">
    <property type="term" value="P:nucleobase-containing small molecule interconversion"/>
    <property type="evidence" value="ECO:0007669"/>
    <property type="project" value="InterPro"/>
</dbReference>
<dbReference type="Gene3D" id="3.90.245.10">
    <property type="entry name" value="Ribonucleoside hydrolase-like"/>
    <property type="match status" value="1"/>
</dbReference>
<dbReference type="CDD" id="cd06261">
    <property type="entry name" value="TM_PBP2"/>
    <property type="match status" value="1"/>
</dbReference>
<keyword evidence="8" id="KW-0067">ATP-binding</keyword>
<dbReference type="GO" id="GO:0005829">
    <property type="term" value="C:cytosol"/>
    <property type="evidence" value="ECO:0007669"/>
    <property type="project" value="TreeGrafter"/>
</dbReference>
<dbReference type="InterPro" id="IPR029047">
    <property type="entry name" value="HSP70_peptide-bd_sf"/>
</dbReference>
<dbReference type="SMART" id="SM00382">
    <property type="entry name" value="AAA"/>
    <property type="match status" value="1"/>
</dbReference>
<evidence type="ECO:0000256" key="12">
    <source>
        <dbReference type="SAM" id="SignalP"/>
    </source>
</evidence>
<keyword evidence="12" id="KW-0732">Signal</keyword>
<dbReference type="PRINTS" id="PR00301">
    <property type="entry name" value="HEATSHOCK70"/>
</dbReference>
<dbReference type="FunFam" id="3.90.640.10:FF:000024">
    <property type="entry name" value="Molecular chaperone HscC"/>
    <property type="match status" value="1"/>
</dbReference>
<dbReference type="GO" id="GO:0055085">
    <property type="term" value="P:transmembrane transport"/>
    <property type="evidence" value="ECO:0007669"/>
    <property type="project" value="InterPro"/>
</dbReference>
<dbReference type="Pfam" id="PF00012">
    <property type="entry name" value="HSP70"/>
    <property type="match status" value="1"/>
</dbReference>
<feature type="domain" description="ABC transmembrane type-1" evidence="14">
    <location>
        <begin position="1"/>
        <end position="145"/>
    </location>
</feature>
<dbReference type="GO" id="GO:0005524">
    <property type="term" value="F:ATP binding"/>
    <property type="evidence" value="ECO:0007669"/>
    <property type="project" value="UniProtKB-KW"/>
</dbReference>
<dbReference type="InterPro" id="IPR017871">
    <property type="entry name" value="ABC_transporter-like_CS"/>
</dbReference>
<evidence type="ECO:0000256" key="8">
    <source>
        <dbReference type="ARBA" id="ARBA00022840"/>
    </source>
</evidence>
<dbReference type="SUPFAM" id="SSF52540">
    <property type="entry name" value="P-loop containing nucleoside triphosphate hydrolases"/>
    <property type="match status" value="1"/>
</dbReference>
<dbReference type="Gene3D" id="2.60.34.10">
    <property type="entry name" value="Substrate Binding Domain Of DNAk, Chain A, domain 1"/>
    <property type="match status" value="1"/>
</dbReference>
<dbReference type="FunFam" id="2.60.34.10:FF:000015">
    <property type="entry name" value="Molecular chaperone HscC"/>
    <property type="match status" value="1"/>
</dbReference>
<comment type="similarity">
    <text evidence="2">Belongs to the heat shock protein 70 family.</text>
</comment>
<dbReference type="InterPro" id="IPR036452">
    <property type="entry name" value="Ribo_hydro-like"/>
</dbReference>
<dbReference type="GO" id="GO:0006152">
    <property type="term" value="P:purine nucleoside catabolic process"/>
    <property type="evidence" value="ECO:0007669"/>
    <property type="project" value="TreeGrafter"/>
</dbReference>
<dbReference type="GO" id="GO:0016887">
    <property type="term" value="F:ATP hydrolysis activity"/>
    <property type="evidence" value="ECO:0007669"/>
    <property type="project" value="InterPro"/>
</dbReference>
<keyword evidence="5" id="KW-0812">Transmembrane</keyword>
<dbReference type="CDD" id="cd02651">
    <property type="entry name" value="nuc_hydro_IU_UC_XIUA"/>
    <property type="match status" value="1"/>
</dbReference>
<evidence type="ECO:0000313" key="16">
    <source>
        <dbReference type="Proteomes" id="UP000030665"/>
    </source>
</evidence>
<evidence type="ECO:0000256" key="5">
    <source>
        <dbReference type="ARBA" id="ARBA00022692"/>
    </source>
</evidence>
<dbReference type="NCBIfam" id="NF007761">
    <property type="entry name" value="PRK10443.1"/>
    <property type="match status" value="1"/>
</dbReference>
<dbReference type="CDD" id="cd10235">
    <property type="entry name" value="ASKHA_NBD_HSP70_HscC"/>
    <property type="match status" value="1"/>
</dbReference>
<dbReference type="PROSITE" id="PS50893">
    <property type="entry name" value="ABC_TRANSPORTER_2"/>
    <property type="match status" value="1"/>
</dbReference>
<dbReference type="SUPFAM" id="SSF161098">
    <property type="entry name" value="MetI-like"/>
    <property type="match status" value="1"/>
</dbReference>
<dbReference type="SUPFAM" id="SSF53067">
    <property type="entry name" value="Actin-like ATPase domain"/>
    <property type="match status" value="2"/>
</dbReference>
<dbReference type="HAMAP" id="MF_01431">
    <property type="entry name" value="Pyrim_hydro_RihA"/>
    <property type="match status" value="1"/>
</dbReference>
<keyword evidence="7" id="KW-0378">Hydrolase</keyword>
<reference evidence="15" key="1">
    <citation type="submission" date="2014-01" db="EMBL/GenBank/DDBJ databases">
        <authorList>
            <person name="Aslett M."/>
        </authorList>
    </citation>
    <scope>NUCLEOTIDE SEQUENCE</scope>
</reference>
<dbReference type="Pfam" id="PF01156">
    <property type="entry name" value="IU_nuc_hydro"/>
    <property type="match status" value="1"/>
</dbReference>
<dbReference type="InterPro" id="IPR000515">
    <property type="entry name" value="MetI-like"/>
</dbReference>
<keyword evidence="15" id="KW-0346">Stress response</keyword>
<comment type="similarity">
    <text evidence="3">Belongs to the IUNH family.</text>
</comment>
<dbReference type="GO" id="GO:0140662">
    <property type="term" value="F:ATP-dependent protein folding chaperone"/>
    <property type="evidence" value="ECO:0007669"/>
    <property type="project" value="InterPro"/>
</dbReference>
<evidence type="ECO:0000256" key="6">
    <source>
        <dbReference type="ARBA" id="ARBA00022741"/>
    </source>
</evidence>
<dbReference type="InterPro" id="IPR043129">
    <property type="entry name" value="ATPase_NBD"/>
</dbReference>
<dbReference type="Gene3D" id="3.90.640.10">
    <property type="entry name" value="Actin, Chain A, domain 4"/>
    <property type="match status" value="1"/>
</dbReference>
<dbReference type="CDD" id="cd03262">
    <property type="entry name" value="ABC_HisP_GlnQ"/>
    <property type="match status" value="1"/>
</dbReference>
<accession>A0A077ZH25</accession>
<dbReference type="GO" id="GO:0045437">
    <property type="term" value="F:uridine nucleosidase activity"/>
    <property type="evidence" value="ECO:0007669"/>
    <property type="project" value="InterPro"/>
</dbReference>
<dbReference type="GO" id="GO:0008477">
    <property type="term" value="F:purine nucleosidase activity"/>
    <property type="evidence" value="ECO:0007669"/>
    <property type="project" value="TreeGrafter"/>
</dbReference>
<evidence type="ECO:0000259" key="14">
    <source>
        <dbReference type="PROSITE" id="PS50928"/>
    </source>
</evidence>
<reference evidence="15" key="2">
    <citation type="submission" date="2014-03" db="EMBL/GenBank/DDBJ databases">
        <title>The whipworm genome and dual-species transcriptomics of an intimate host-pathogen interaction.</title>
        <authorList>
            <person name="Foth B.J."/>
            <person name="Tsai I.J."/>
            <person name="Reid A.J."/>
            <person name="Bancroft A.J."/>
            <person name="Nichol S."/>
            <person name="Tracey A."/>
            <person name="Holroyd N."/>
            <person name="Cotton J.A."/>
            <person name="Stanley E.J."/>
            <person name="Zarowiecki M."/>
            <person name="Liu J.Z."/>
            <person name="Huckvale T."/>
            <person name="Cooper P.J."/>
            <person name="Grencis R.K."/>
            <person name="Berriman M."/>
        </authorList>
    </citation>
    <scope>NUCLEOTIDE SEQUENCE [LARGE SCALE GENOMIC DNA]</scope>
</reference>
<dbReference type="InterPro" id="IPR003439">
    <property type="entry name" value="ABC_transporter-like_ATP-bd"/>
</dbReference>
<evidence type="ECO:0000256" key="11">
    <source>
        <dbReference type="ARBA" id="ARBA00023295"/>
    </source>
</evidence>
<keyword evidence="16" id="KW-1185">Reference proteome</keyword>
<dbReference type="InterPro" id="IPR018181">
    <property type="entry name" value="Heat_shock_70_CS"/>
</dbReference>
<dbReference type="InterPro" id="IPR001910">
    <property type="entry name" value="Inosine/uridine_hydrolase_dom"/>
</dbReference>
<dbReference type="InterPro" id="IPR015910">
    <property type="entry name" value="I/U_nuclsd_hydro_CS"/>
</dbReference>
<sequence length="1233" mass="135900">MVLLWFYLIVPGFLQNVLGLSPKNDIRLISAMVAFSMFEAAYYSEIIRAGIQSISRGQSSAALALGMTHWQSMKLIILPQAFRAMVPLLLTQGIVLFQDTSLVYVLSLADFFRTASTIGERDGTQRVVVGQLLEKKDSIMITLKNVSKWYGHFQVLTDCSTEVKKGEVVVVCGPSGSGKSTLIKTVNGLEPVQQGEITVDGIVVNDKKTDLAKLRSRVGMVFQHFELFPHLSIIENLTLAQVKVLKRDKAPAREKALKLLERVGLSAHANKFPAQLSGGQQQRVAIARALCMDPIAMLFDEPTSALDPEMINEVLDVMVELANEGMTMMVVTHEMGFARKVANRVIFMDEGKIVEDSPKDASTQQGATMALPILLDCDPGHDDAIAIVLALASPELDVKAITSSAGNQTPEKTLRNVLRMLTLLNRTDIPVAGGAVKPLMRELIIADNVHGESGLDGPALPEPAFAPQNCTAVELMAKTLRESAEPVTIVSTGPQTNVALLLNSHPELHSKIARIVIMGGAMGLGNWTPAAEFNIYVDPEAAEIVFQSGIPVVMAGLDVTHKAQIHVEDTERFRAIGNPVSTIVAELLDFFLEYHKDEKWGFVGAPLHDPCTIAWLLKPELFTSVERWVGVETQGKYTQGMTVVDYYYLTGNKPNATVMVDVDRQGFVDLLADHINAMDNAELAIGIDLGTTNSLIAVWKDGAAQLIPNKFGEYLTPSIISMDENNHILVGKPAVSRRTSHPDKTAALFKRAMGSNTNWRLGSDTFNAPELSSLVLRSLKEDAEEFLQRPIKDVVISVPAYFSDEQRKHTRLAAELAGLNAVRLINEPTAAAMAYGLHTQQNTRSLVFDLGGGTFDVTVLEYATPVIEVHASAGDNFLGGEDFTHMLVDEVLKRADVARTTLNESELAALYACVEAAKCSNQSPLHIRWQYQEETRECEFYENELEDLWLPLLNRLRVPIEQALRDARLKPSQIDSLVLVGGASQMPLVQRIAVRLFGKLPYQSYDPSTIVALGAAIQAACRLRSEDIEEVILTDICPYSLGVEVNRQGVSGIFSPIIERNTTVPVSRVETYSTMHPEQDSITVNVYQGENHKVKNNILVESFDVPLKKTGAYQSIDIRFSYDINGLLEVDVLLEDGSVKSRVINHSPVTLSAQQIEESRTRLSALKIYPRDMLINRTFKAKLEELWARALGDEREEIGRVITDFDAALQSNDMARVDEVRRRASDYLAIEIP</sequence>
<evidence type="ECO:0000256" key="4">
    <source>
        <dbReference type="ARBA" id="ARBA00022448"/>
    </source>
</evidence>
<dbReference type="PROSITE" id="PS00297">
    <property type="entry name" value="HSP70_1"/>
    <property type="match status" value="1"/>
</dbReference>
<dbReference type="FunFam" id="3.30.420.40:FF:000144">
    <property type="entry name" value="Molecular chaperone HscC"/>
    <property type="match status" value="1"/>
</dbReference>
<dbReference type="PANTHER" id="PTHR12304:SF4">
    <property type="entry name" value="URIDINE NUCLEOSIDASE"/>
    <property type="match status" value="1"/>
</dbReference>
<comment type="subcellular location">
    <subcellularLocation>
        <location evidence="1">Membrane</location>
        <topology evidence="1">Multi-pass membrane protein</topology>
    </subcellularLocation>
</comment>
<proteinExistence type="inferred from homology"/>
<protein>
    <submittedName>
        <fullName evidence="15">Stromal 70 kDa heat shock-related protein, chloro plastic</fullName>
    </submittedName>
</protein>
<dbReference type="InterPro" id="IPR027417">
    <property type="entry name" value="P-loop_NTPase"/>
</dbReference>
<keyword evidence="4" id="KW-0813">Transport</keyword>
<dbReference type="InterPro" id="IPR035906">
    <property type="entry name" value="MetI-like_sf"/>
</dbReference>
<dbReference type="PROSITE" id="PS00211">
    <property type="entry name" value="ABC_TRANSPORTER_1"/>
    <property type="match status" value="1"/>
</dbReference>
<dbReference type="PROSITE" id="PS50928">
    <property type="entry name" value="ABC_TM1"/>
    <property type="match status" value="1"/>
</dbReference>
<evidence type="ECO:0000313" key="15">
    <source>
        <dbReference type="EMBL" id="CDW58973.1"/>
    </source>
</evidence>
<evidence type="ECO:0000256" key="9">
    <source>
        <dbReference type="ARBA" id="ARBA00022989"/>
    </source>
</evidence>
<evidence type="ECO:0000256" key="1">
    <source>
        <dbReference type="ARBA" id="ARBA00004141"/>
    </source>
</evidence>
<dbReference type="EMBL" id="HG806470">
    <property type="protein sequence ID" value="CDW58973.1"/>
    <property type="molecule type" value="Genomic_DNA"/>
</dbReference>
<dbReference type="InterPro" id="IPR003593">
    <property type="entry name" value="AAA+_ATPase"/>
</dbReference>
<feature type="signal peptide" evidence="12">
    <location>
        <begin position="1"/>
        <end position="19"/>
    </location>
</feature>
<evidence type="ECO:0000259" key="13">
    <source>
        <dbReference type="PROSITE" id="PS50893"/>
    </source>
</evidence>
<dbReference type="Proteomes" id="UP000030665">
    <property type="component" value="Unassembled WGS sequence"/>
</dbReference>
<dbReference type="InterPro" id="IPR042030">
    <property type="entry name" value="HscC_NBD"/>
</dbReference>
<keyword evidence="10" id="KW-0472">Membrane</keyword>
<dbReference type="AlphaFoldDB" id="A0A077ZH25"/>
<dbReference type="InterPro" id="IPR023186">
    <property type="entry name" value="IUNH"/>
</dbReference>
<dbReference type="GO" id="GO:0016020">
    <property type="term" value="C:membrane"/>
    <property type="evidence" value="ECO:0007669"/>
    <property type="project" value="UniProtKB-SubCell"/>
</dbReference>
<evidence type="ECO:0000256" key="10">
    <source>
        <dbReference type="ARBA" id="ARBA00023136"/>
    </source>
</evidence>
<evidence type="ECO:0000256" key="2">
    <source>
        <dbReference type="ARBA" id="ARBA00007381"/>
    </source>
</evidence>
<gene>
    <name evidence="15" type="ORF">TTRE_0000730201</name>
</gene>
<dbReference type="PROSITE" id="PS01036">
    <property type="entry name" value="HSP70_3"/>
    <property type="match status" value="1"/>
</dbReference>
<dbReference type="Gene3D" id="1.10.3720.10">
    <property type="entry name" value="MetI-like"/>
    <property type="match status" value="1"/>
</dbReference>
<organism evidence="15 16">
    <name type="scientific">Trichuris trichiura</name>
    <name type="common">Whipworm</name>
    <name type="synonym">Trichocephalus trichiurus</name>
    <dbReference type="NCBI Taxonomy" id="36087"/>
    <lineage>
        <taxon>Eukaryota</taxon>
        <taxon>Metazoa</taxon>
        <taxon>Ecdysozoa</taxon>
        <taxon>Nematoda</taxon>
        <taxon>Enoplea</taxon>
        <taxon>Dorylaimia</taxon>
        <taxon>Trichinellida</taxon>
        <taxon>Trichuridae</taxon>
        <taxon>Trichuris</taxon>
    </lineage>
</organism>
<dbReference type="PANTHER" id="PTHR12304">
    <property type="entry name" value="INOSINE-URIDINE PREFERRING NUCLEOSIDE HYDROLASE"/>
    <property type="match status" value="1"/>
</dbReference>
<dbReference type="Gene3D" id="3.30.420.40">
    <property type="match status" value="2"/>
</dbReference>
<feature type="chain" id="PRO_5001728704" evidence="12">
    <location>
        <begin position="20"/>
        <end position="1233"/>
    </location>
</feature>
<dbReference type="InterPro" id="IPR022975">
    <property type="entry name" value="Pyrim_hydro_RihA"/>
</dbReference>
<evidence type="ECO:0000256" key="3">
    <source>
        <dbReference type="ARBA" id="ARBA00009176"/>
    </source>
</evidence>
<keyword evidence="9" id="KW-1133">Transmembrane helix</keyword>